<dbReference type="AlphaFoldDB" id="A0A6V7NWK2"/>
<accession>A0A6V7NWK2</accession>
<evidence type="ECO:0000313" key="1">
    <source>
        <dbReference type="EMBL" id="CAD1822951.1"/>
    </source>
</evidence>
<dbReference type="EMBL" id="LR862142">
    <property type="protein sequence ID" value="CAD1822951.1"/>
    <property type="molecule type" value="Genomic_DNA"/>
</dbReference>
<protein>
    <submittedName>
        <fullName evidence="1">Uncharacterized protein</fullName>
    </submittedName>
</protein>
<reference evidence="1" key="1">
    <citation type="submission" date="2020-07" db="EMBL/GenBank/DDBJ databases">
        <authorList>
            <person name="Lin J."/>
        </authorList>
    </citation>
    <scope>NUCLEOTIDE SEQUENCE</scope>
</reference>
<organism evidence="1">
    <name type="scientific">Ananas comosus var. bracteatus</name>
    <name type="common">red pineapple</name>
    <dbReference type="NCBI Taxonomy" id="296719"/>
    <lineage>
        <taxon>Eukaryota</taxon>
        <taxon>Viridiplantae</taxon>
        <taxon>Streptophyta</taxon>
        <taxon>Embryophyta</taxon>
        <taxon>Tracheophyta</taxon>
        <taxon>Spermatophyta</taxon>
        <taxon>Magnoliopsida</taxon>
        <taxon>Liliopsida</taxon>
        <taxon>Poales</taxon>
        <taxon>Bromeliaceae</taxon>
        <taxon>Bromelioideae</taxon>
        <taxon>Ananas</taxon>
    </lineage>
</organism>
<proteinExistence type="predicted"/>
<name>A0A6V7NWK2_ANACO</name>
<sequence>MDAGWGSGCAYVGRCSHPPLKLRGGSRPLRFRMVIAGDLSGGDRRRSRGNETWIRMGRVWEKKMSGYANGIWERRTVDPRDHKSLKLNGRGEPSNPFELIPGRRTVKPVESLPGEENRQIRSSDSFVSWHTGRGEPSSPLNHYRARRTVKPVVLIHLFHGIPDRSLQPFSAESALGSSSSTWQQQQHQSRALTSVHYVLTPLNTSNLYY</sequence>
<gene>
    <name evidence="1" type="ORF">CB5_LOCUS6162</name>
</gene>